<dbReference type="Gene3D" id="3.50.50.60">
    <property type="entry name" value="FAD/NAD(P)-binding domain"/>
    <property type="match status" value="1"/>
</dbReference>
<accession>A0A2U8DLH6</accession>
<feature type="domain" description="FAD/NAD(P)-binding" evidence="11">
    <location>
        <begin position="394"/>
        <end position="618"/>
    </location>
</feature>
<evidence type="ECO:0000256" key="6">
    <source>
        <dbReference type="ARBA" id="ARBA00022723"/>
    </source>
</evidence>
<keyword evidence="7" id="KW-0560">Oxidoreductase</keyword>
<dbReference type="Proteomes" id="UP000244910">
    <property type="component" value="Chromosome"/>
</dbReference>
<dbReference type="Gene3D" id="3.40.50.720">
    <property type="entry name" value="NAD(P)-binding Rossmann-like Domain"/>
    <property type="match status" value="1"/>
</dbReference>
<evidence type="ECO:0000313" key="12">
    <source>
        <dbReference type="EMBL" id="AWI03600.1"/>
    </source>
</evidence>
<dbReference type="GO" id="GO:0046872">
    <property type="term" value="F:metal ion binding"/>
    <property type="evidence" value="ECO:0007669"/>
    <property type="project" value="UniProtKB-KW"/>
</dbReference>
<dbReference type="PRINTS" id="PR00469">
    <property type="entry name" value="PNDRDTASEII"/>
</dbReference>
<comment type="similarity">
    <text evidence="3">In the N-terminal section; belongs to the NADH:flavin oxidoreductase/NADH oxidase family.</text>
</comment>
<keyword evidence="13" id="KW-1185">Reference proteome</keyword>
<comment type="cofactor">
    <cofactor evidence="1">
        <name>FMN</name>
        <dbReference type="ChEBI" id="CHEBI:58210"/>
    </cofactor>
</comment>
<evidence type="ECO:0000256" key="4">
    <source>
        <dbReference type="ARBA" id="ARBA00022630"/>
    </source>
</evidence>
<reference evidence="13" key="1">
    <citation type="submission" date="2017-04" db="EMBL/GenBank/DDBJ databases">
        <authorList>
            <person name="Song Y."/>
            <person name="Cho B.-K."/>
        </authorList>
    </citation>
    <scope>NUCLEOTIDE SEQUENCE [LARGE SCALE GENOMIC DNA]</scope>
    <source>
        <strain evidence="13">SL1</strain>
    </source>
</reference>
<dbReference type="PANTHER" id="PTHR42917">
    <property type="entry name" value="2,4-DIENOYL-COA REDUCTASE"/>
    <property type="match status" value="1"/>
</dbReference>
<keyword evidence="9" id="KW-0411">Iron-sulfur</keyword>
<dbReference type="Pfam" id="PF00724">
    <property type="entry name" value="Oxidored_FMN"/>
    <property type="match status" value="1"/>
</dbReference>
<dbReference type="InterPro" id="IPR051793">
    <property type="entry name" value="NADH:flavin_oxidoreductase"/>
</dbReference>
<dbReference type="CDD" id="cd02803">
    <property type="entry name" value="OYE_like_FMN_family"/>
    <property type="match status" value="1"/>
</dbReference>
<evidence type="ECO:0008006" key="14">
    <source>
        <dbReference type="Google" id="ProtNLM"/>
    </source>
</evidence>
<proteinExistence type="inferred from homology"/>
<evidence type="ECO:0000256" key="2">
    <source>
        <dbReference type="ARBA" id="ARBA00001966"/>
    </source>
</evidence>
<evidence type="ECO:0000256" key="8">
    <source>
        <dbReference type="ARBA" id="ARBA00023004"/>
    </source>
</evidence>
<dbReference type="InterPro" id="IPR036188">
    <property type="entry name" value="FAD/NAD-bd_sf"/>
</dbReference>
<evidence type="ECO:0000313" key="13">
    <source>
        <dbReference type="Proteomes" id="UP000244910"/>
    </source>
</evidence>
<protein>
    <recommendedName>
        <fullName evidence="14">NADH:flavin oxidoreductase</fullName>
    </recommendedName>
</protein>
<evidence type="ECO:0000256" key="7">
    <source>
        <dbReference type="ARBA" id="ARBA00023002"/>
    </source>
</evidence>
<evidence type="ECO:0000256" key="9">
    <source>
        <dbReference type="ARBA" id="ARBA00023014"/>
    </source>
</evidence>
<sequence>MNFEKTFSPMYIGKMMVKNRLVMPPMGSCLYEELGKISDATINYYAARARGGFGLIFVEVAAVERDGLAIPEEIDISVDEAIPGLRKLASAIKHYGSRACIQLHHAGRQTNSELSHGLQVISSSPIPCPIFRTTPKEMTTEEVYVMIDKYIAAAVRAQKAGFDMVEVHCAHGYLAAEFLSGRYNKRIDEFGGDIYSRTLFVKLIVEGIKRECGTDFPVSVRMSSNEYLRGGYKENEAVVIATLLESYGIDALHLSAGTYGAYEYILPTASQPPAWNIEAAKLFKKALKIPVITVGRYNEPHVIEYALQRGDADFIALGRQSVADPEFPNKMFSNELMEIHPCISCGQRCLSNHAGPATGVADWAGGDYGMSCLQNPLANELPKNQIVETKDPKNVMIVGAGPAGLEAAWIAAARGHKVSLYEKNPRNRAGGQYLIASYPPNKQDITRVIKHYLYMCEKHNVDIHFDTEVNTDFIKQIKPDVLIVATGGIPLKPDIVGIDGKNVKIATDVLLGKQNVDGKILVLGGGLVGLESAMYCADYCEKITVVEMMPKLIPTLPNATRVSLLKEIKKEEMEILTSTKVLELFENSAIVEKDGEQIELKGFDHIVVALGARSNKCLGDDVSNLAPIVEVIGDAVRTRTAVEAIFEGAKVALRI</sequence>
<dbReference type="Gene3D" id="3.20.20.70">
    <property type="entry name" value="Aldolase class I"/>
    <property type="match status" value="1"/>
</dbReference>
<dbReference type="KEGG" id="cdrk:B9W14_03580"/>
<dbReference type="RefSeq" id="WP_032076755.1">
    <property type="nucleotide sequence ID" value="NZ_CP020953.1"/>
</dbReference>
<name>A0A2U8DLH6_9CLOT</name>
<feature type="domain" description="NADH:flavin oxidoreductase/NADH oxidase N-terminal" evidence="10">
    <location>
        <begin position="7"/>
        <end position="331"/>
    </location>
</feature>
<dbReference type="AlphaFoldDB" id="A0A2U8DLH6"/>
<keyword evidence="5" id="KW-0288">FMN</keyword>
<dbReference type="Pfam" id="PF07992">
    <property type="entry name" value="Pyr_redox_2"/>
    <property type="match status" value="1"/>
</dbReference>
<keyword evidence="6" id="KW-0479">Metal-binding</keyword>
<keyword evidence="8" id="KW-0408">Iron</keyword>
<dbReference type="OrthoDB" id="9772736at2"/>
<dbReference type="SUPFAM" id="SSF51905">
    <property type="entry name" value="FAD/NAD(P)-binding domain"/>
    <property type="match status" value="1"/>
</dbReference>
<dbReference type="GO" id="GO:0051536">
    <property type="term" value="F:iron-sulfur cluster binding"/>
    <property type="evidence" value="ECO:0007669"/>
    <property type="project" value="UniProtKB-KW"/>
</dbReference>
<dbReference type="GO" id="GO:0010181">
    <property type="term" value="F:FMN binding"/>
    <property type="evidence" value="ECO:0007669"/>
    <property type="project" value="InterPro"/>
</dbReference>
<dbReference type="InterPro" id="IPR013785">
    <property type="entry name" value="Aldolase_TIM"/>
</dbReference>
<evidence type="ECO:0000259" key="10">
    <source>
        <dbReference type="Pfam" id="PF00724"/>
    </source>
</evidence>
<organism evidence="12 13">
    <name type="scientific">Clostridium drakei</name>
    <dbReference type="NCBI Taxonomy" id="332101"/>
    <lineage>
        <taxon>Bacteria</taxon>
        <taxon>Bacillati</taxon>
        <taxon>Bacillota</taxon>
        <taxon>Clostridia</taxon>
        <taxon>Eubacteriales</taxon>
        <taxon>Clostridiaceae</taxon>
        <taxon>Clostridium</taxon>
    </lineage>
</organism>
<evidence type="ECO:0000256" key="5">
    <source>
        <dbReference type="ARBA" id="ARBA00022643"/>
    </source>
</evidence>
<dbReference type="SUPFAM" id="SSF51395">
    <property type="entry name" value="FMN-linked oxidoreductases"/>
    <property type="match status" value="1"/>
</dbReference>
<evidence type="ECO:0000256" key="3">
    <source>
        <dbReference type="ARBA" id="ARBA00011048"/>
    </source>
</evidence>
<comment type="cofactor">
    <cofactor evidence="2">
        <name>[4Fe-4S] cluster</name>
        <dbReference type="ChEBI" id="CHEBI:49883"/>
    </cofactor>
</comment>
<dbReference type="EMBL" id="CP020953">
    <property type="protein sequence ID" value="AWI03600.1"/>
    <property type="molecule type" value="Genomic_DNA"/>
</dbReference>
<keyword evidence="4" id="KW-0285">Flavoprotein</keyword>
<dbReference type="PANTHER" id="PTHR42917:SF2">
    <property type="entry name" value="2,4-DIENOYL-COA REDUCTASE [(2E)-ENOYL-COA-PRODUCING]"/>
    <property type="match status" value="1"/>
</dbReference>
<evidence type="ECO:0000259" key="11">
    <source>
        <dbReference type="Pfam" id="PF07992"/>
    </source>
</evidence>
<dbReference type="GO" id="GO:0016491">
    <property type="term" value="F:oxidoreductase activity"/>
    <property type="evidence" value="ECO:0007669"/>
    <property type="project" value="UniProtKB-KW"/>
</dbReference>
<dbReference type="InterPro" id="IPR001155">
    <property type="entry name" value="OxRdtase_FMN_N"/>
</dbReference>
<gene>
    <name evidence="12" type="ORF">B9W14_03580</name>
</gene>
<dbReference type="InterPro" id="IPR023753">
    <property type="entry name" value="FAD/NAD-binding_dom"/>
</dbReference>
<evidence type="ECO:0000256" key="1">
    <source>
        <dbReference type="ARBA" id="ARBA00001917"/>
    </source>
</evidence>
<dbReference type="PRINTS" id="PR00368">
    <property type="entry name" value="FADPNR"/>
</dbReference>